<dbReference type="EMBL" id="CP030032">
    <property type="protein sequence ID" value="AWV88391.1"/>
    <property type="molecule type" value="Genomic_DNA"/>
</dbReference>
<evidence type="ECO:0000259" key="1">
    <source>
        <dbReference type="SMART" id="SM00955"/>
    </source>
</evidence>
<dbReference type="Pfam" id="PF00773">
    <property type="entry name" value="RNB"/>
    <property type="match status" value="1"/>
</dbReference>
<dbReference type="OrthoDB" id="5288992at2"/>
<dbReference type="Pfam" id="PF23161">
    <property type="entry name" value="HTH_RNase_II"/>
    <property type="match status" value="1"/>
</dbReference>
<dbReference type="GO" id="GO:0000932">
    <property type="term" value="C:P-body"/>
    <property type="evidence" value="ECO:0007669"/>
    <property type="project" value="TreeGrafter"/>
</dbReference>
<dbReference type="Pfam" id="PF18614">
    <property type="entry name" value="RNase_II_C_S1"/>
    <property type="match status" value="1"/>
</dbReference>
<evidence type="ECO:0000313" key="3">
    <source>
        <dbReference type="Proteomes" id="UP000249799"/>
    </source>
</evidence>
<dbReference type="GO" id="GO:0006402">
    <property type="term" value="P:mRNA catabolic process"/>
    <property type="evidence" value="ECO:0007669"/>
    <property type="project" value="TreeGrafter"/>
</dbReference>
<dbReference type="InterPro" id="IPR040596">
    <property type="entry name" value="RNase_II_C_S1"/>
</dbReference>
<dbReference type="InterPro" id="IPR012340">
    <property type="entry name" value="NA-bd_OB-fold"/>
</dbReference>
<proteinExistence type="predicted"/>
<dbReference type="AlphaFoldDB" id="A0A2Z4FHC1"/>
<dbReference type="InterPro" id="IPR001900">
    <property type="entry name" value="RNase_II/R"/>
</dbReference>
<reference evidence="2 3" key="1">
    <citation type="submission" date="2018-06" db="EMBL/GenBank/DDBJ databases">
        <title>Lujinxingia sediminis gen. nov. sp. nov., a new facultative anaerobic member of the class Deltaproteobacteria, and proposal of Lujinxingaceae fam. nov.</title>
        <authorList>
            <person name="Guo L.-Y."/>
            <person name="Li C.-M."/>
            <person name="Wang S."/>
            <person name="Du Z.-J."/>
        </authorList>
    </citation>
    <scope>NUCLEOTIDE SEQUENCE [LARGE SCALE GENOMIC DNA]</scope>
    <source>
        <strain evidence="2 3">FA350</strain>
    </source>
</reference>
<dbReference type="GO" id="GO:0003723">
    <property type="term" value="F:RNA binding"/>
    <property type="evidence" value="ECO:0007669"/>
    <property type="project" value="InterPro"/>
</dbReference>
<dbReference type="InterPro" id="IPR057324">
    <property type="entry name" value="WH_RNase_II"/>
</dbReference>
<organism evidence="2 3">
    <name type="scientific">Bradymonas sediminis</name>
    <dbReference type="NCBI Taxonomy" id="1548548"/>
    <lineage>
        <taxon>Bacteria</taxon>
        <taxon>Deltaproteobacteria</taxon>
        <taxon>Bradymonadales</taxon>
        <taxon>Bradymonadaceae</taxon>
        <taxon>Bradymonas</taxon>
    </lineage>
</organism>
<evidence type="ECO:0000313" key="2">
    <source>
        <dbReference type="EMBL" id="AWV88391.1"/>
    </source>
</evidence>
<name>A0A2Z4FHC1_9DELT</name>
<dbReference type="PANTHER" id="PTHR23355">
    <property type="entry name" value="RIBONUCLEASE"/>
    <property type="match status" value="1"/>
</dbReference>
<dbReference type="InterPro" id="IPR056404">
    <property type="entry name" value="HTH_RNase_II"/>
</dbReference>
<dbReference type="Pfam" id="PF25255">
    <property type="entry name" value="WHD_RNase_II"/>
    <property type="match status" value="1"/>
</dbReference>
<dbReference type="PANTHER" id="PTHR23355:SF42">
    <property type="entry name" value="RIBONUCLEASE II, CHLOROPLASTIC_MITOCHONDRIAL"/>
    <property type="match status" value="1"/>
</dbReference>
<dbReference type="RefSeq" id="WP_111332090.1">
    <property type="nucleotide sequence ID" value="NZ_CP030032.1"/>
</dbReference>
<dbReference type="GO" id="GO:0000175">
    <property type="term" value="F:3'-5'-RNA exonuclease activity"/>
    <property type="evidence" value="ECO:0007669"/>
    <property type="project" value="TreeGrafter"/>
</dbReference>
<dbReference type="SUPFAM" id="SSF50249">
    <property type="entry name" value="Nucleic acid-binding proteins"/>
    <property type="match status" value="1"/>
</dbReference>
<keyword evidence="3" id="KW-1185">Reference proteome</keyword>
<dbReference type="InterPro" id="IPR050180">
    <property type="entry name" value="RNR_Ribonuclease"/>
</dbReference>
<dbReference type="Proteomes" id="UP000249799">
    <property type="component" value="Chromosome"/>
</dbReference>
<protein>
    <recommendedName>
        <fullName evidence="1">RNB domain-containing protein</fullName>
    </recommendedName>
</protein>
<sequence length="707" mass="79143">MNIGELIEFSSGDDFRLGAVVGEIGKKKLEIVSSEGEKMRALRTEVTFESGVKIADVSESTAESGARRFARQVEEAAAEVEVEMLWEFVKDADEPMTLAELSELFFGEVNPPNLLAIFRVLRDDIIYFKQKKAKRDDLPRFEPRPIAQVEQMQRQREAELEKERERDIFIDGVCEILAVEDPPERAALSTEKMTDTSFRRLAHVVQDYAIHDEDSNQLAQANELLDQIEERAGRRLRGSKNLRAFELMVEAGIWDTHENLHLLRRNISTSMSADILEEVRKVCAQAWTPEEWRRDATEILTFSIDDISTRDIDDALSVEFLEDGGFRVGVHIADPSARVPVGCELDADARARGTSVYLPTGNYPMFSPELSHGLMSLVAGELRPSVSTFFDFSADLELVGSEVVPTSVVVDHRLTYAAVDALLSEDDAETPEELAGEAELARALALLQRAAEVMLAERNAMGAVSIDLPELDMKVDYSGDEPVVYCEVLDSNSEARKIVSEWMVANNKLLGEFCREHQLPAIYRTQPKPDEELYTDEILALPEGVVREFALVRKMKPGEVSTEPAPHFGLGLSAYVQGSSPIRRFNDLVCQRQVKAFLAGEPLPYDETDIVEVLGTVENTAKDAKITERETTRYWMLHHLAGRKGEPMQATVVEHKDHNDALAAVFLHDVALKATCKFTKRPEVGEVCEVTVSSADPRKDTLYLRSI</sequence>
<feature type="domain" description="RNB" evidence="1">
    <location>
        <begin position="293"/>
        <end position="600"/>
    </location>
</feature>
<dbReference type="KEGG" id="bsed:DN745_03135"/>
<dbReference type="SMART" id="SM00955">
    <property type="entry name" value="RNB"/>
    <property type="match status" value="1"/>
</dbReference>
<accession>A0A2Z4FHC1</accession>
<gene>
    <name evidence="2" type="ORF">DN745_03135</name>
</gene>